<reference evidence="1" key="2">
    <citation type="submission" date="2022-01" db="EMBL/GenBank/DDBJ databases">
        <authorList>
            <person name="Yamashiro T."/>
            <person name="Shiraishi A."/>
            <person name="Satake H."/>
            <person name="Nakayama K."/>
        </authorList>
    </citation>
    <scope>NUCLEOTIDE SEQUENCE</scope>
</reference>
<evidence type="ECO:0000313" key="1">
    <source>
        <dbReference type="EMBL" id="GJT66812.1"/>
    </source>
</evidence>
<proteinExistence type="predicted"/>
<reference evidence="1" key="1">
    <citation type="journal article" date="2022" name="Int. J. Mol. Sci.">
        <title>Draft Genome of Tanacetum Coccineum: Genomic Comparison of Closely Related Tanacetum-Family Plants.</title>
        <authorList>
            <person name="Yamashiro T."/>
            <person name="Shiraishi A."/>
            <person name="Nakayama K."/>
            <person name="Satake H."/>
        </authorList>
    </citation>
    <scope>NUCLEOTIDE SEQUENCE</scope>
</reference>
<comment type="caution">
    <text evidence="1">The sequence shown here is derived from an EMBL/GenBank/DDBJ whole genome shotgun (WGS) entry which is preliminary data.</text>
</comment>
<accession>A0ABQ5FTY6</accession>
<gene>
    <name evidence="1" type="ORF">Tco_1018292</name>
</gene>
<keyword evidence="2" id="KW-1185">Reference proteome</keyword>
<organism evidence="1 2">
    <name type="scientific">Tanacetum coccineum</name>
    <dbReference type="NCBI Taxonomy" id="301880"/>
    <lineage>
        <taxon>Eukaryota</taxon>
        <taxon>Viridiplantae</taxon>
        <taxon>Streptophyta</taxon>
        <taxon>Embryophyta</taxon>
        <taxon>Tracheophyta</taxon>
        <taxon>Spermatophyta</taxon>
        <taxon>Magnoliopsida</taxon>
        <taxon>eudicotyledons</taxon>
        <taxon>Gunneridae</taxon>
        <taxon>Pentapetalae</taxon>
        <taxon>asterids</taxon>
        <taxon>campanulids</taxon>
        <taxon>Asterales</taxon>
        <taxon>Asteraceae</taxon>
        <taxon>Asteroideae</taxon>
        <taxon>Anthemideae</taxon>
        <taxon>Anthemidinae</taxon>
        <taxon>Tanacetum</taxon>
    </lineage>
</organism>
<dbReference type="Proteomes" id="UP001151760">
    <property type="component" value="Unassembled WGS sequence"/>
</dbReference>
<protein>
    <submittedName>
        <fullName evidence="1">Uncharacterized protein</fullName>
    </submittedName>
</protein>
<dbReference type="EMBL" id="BQNB010017750">
    <property type="protein sequence ID" value="GJT66812.1"/>
    <property type="molecule type" value="Genomic_DNA"/>
</dbReference>
<evidence type="ECO:0000313" key="2">
    <source>
        <dbReference type="Proteomes" id="UP001151760"/>
    </source>
</evidence>
<sequence>MTADANCLLRTLSDLRRPAEEACDRSAFALLHPGRAQCGSGLSFGDEKAKTYEDYISKPPTSPVSRV</sequence>
<name>A0ABQ5FTY6_9ASTR</name>